<organism evidence="3 4">
    <name type="scientific">Oceanicella actignis</name>
    <dbReference type="NCBI Taxonomy" id="1189325"/>
    <lineage>
        <taxon>Bacteria</taxon>
        <taxon>Pseudomonadati</taxon>
        <taxon>Pseudomonadota</taxon>
        <taxon>Alphaproteobacteria</taxon>
        <taxon>Rhodobacterales</taxon>
        <taxon>Paracoccaceae</taxon>
        <taxon>Oceanicella</taxon>
    </lineage>
</organism>
<evidence type="ECO:0000259" key="2">
    <source>
        <dbReference type="SMART" id="SM00062"/>
    </source>
</evidence>
<proteinExistence type="predicted"/>
<evidence type="ECO:0000256" key="1">
    <source>
        <dbReference type="ARBA" id="ARBA00022729"/>
    </source>
</evidence>
<dbReference type="PANTHER" id="PTHR35936:SF17">
    <property type="entry name" value="ARGININE-BINDING EXTRACELLULAR PROTEIN ARTP"/>
    <property type="match status" value="1"/>
</dbReference>
<keyword evidence="1" id="KW-0732">Signal</keyword>
<name>A0A1M7RR38_9RHOB</name>
<dbReference type="RefSeq" id="WP_245728456.1">
    <property type="nucleotide sequence ID" value="NZ_FOHL01000002.1"/>
</dbReference>
<dbReference type="PROSITE" id="PS51318">
    <property type="entry name" value="TAT"/>
    <property type="match status" value="1"/>
</dbReference>
<dbReference type="Gene3D" id="3.40.190.10">
    <property type="entry name" value="Periplasmic binding protein-like II"/>
    <property type="match status" value="3"/>
</dbReference>
<dbReference type="SUPFAM" id="SSF53850">
    <property type="entry name" value="Periplasmic binding protein-like II"/>
    <property type="match status" value="1"/>
</dbReference>
<feature type="domain" description="Solute-binding protein family 3/N-terminal" evidence="2">
    <location>
        <begin position="69"/>
        <end position="305"/>
    </location>
</feature>
<evidence type="ECO:0000313" key="4">
    <source>
        <dbReference type="Proteomes" id="UP000184066"/>
    </source>
</evidence>
<dbReference type="STRING" id="1189325.SAMN04488119_102512"/>
<protein>
    <submittedName>
        <fullName evidence="3">ABC-type amino acid transport substrate-binding protein</fullName>
    </submittedName>
</protein>
<dbReference type="Proteomes" id="UP000184066">
    <property type="component" value="Unassembled WGS sequence"/>
</dbReference>
<dbReference type="Pfam" id="PF00497">
    <property type="entry name" value="SBP_bac_3"/>
    <property type="match status" value="1"/>
</dbReference>
<evidence type="ECO:0000313" key="3">
    <source>
        <dbReference type="EMBL" id="SHN48699.1"/>
    </source>
</evidence>
<accession>A0A1M7RR38</accession>
<dbReference type="InterPro" id="IPR006311">
    <property type="entry name" value="TAT_signal"/>
</dbReference>
<dbReference type="EMBL" id="FRDL01000001">
    <property type="protein sequence ID" value="SHN48699.1"/>
    <property type="molecule type" value="Genomic_DNA"/>
</dbReference>
<dbReference type="InterPro" id="IPR001638">
    <property type="entry name" value="Solute-binding_3/MltF_N"/>
</dbReference>
<keyword evidence="4" id="KW-1185">Reference proteome</keyword>
<dbReference type="PANTHER" id="PTHR35936">
    <property type="entry name" value="MEMBRANE-BOUND LYTIC MUREIN TRANSGLYCOSYLASE F"/>
    <property type="match status" value="1"/>
</dbReference>
<dbReference type="AlphaFoldDB" id="A0A1M7RR38"/>
<gene>
    <name evidence="3" type="ORF">SAMN05216200_1016</name>
</gene>
<dbReference type="SMART" id="SM00062">
    <property type="entry name" value="PBPb"/>
    <property type="match status" value="1"/>
</dbReference>
<reference evidence="3 4" key="1">
    <citation type="submission" date="2016-12" db="EMBL/GenBank/DDBJ databases">
        <authorList>
            <person name="Song W.-J."/>
            <person name="Kurnit D.M."/>
        </authorList>
    </citation>
    <scope>NUCLEOTIDE SEQUENCE [LARGE SCALE GENOMIC DNA]</scope>
    <source>
        <strain evidence="3 4">CGMCC 1.10808</strain>
    </source>
</reference>
<sequence>MSDGRKRNGMAARNGPRDGRRRFVLGAAAALGAGLGAGLGAPAAGRDRPQNAGRDVVGQSLDQIVERGWIEIGVYDAFPPWSYEQDGRAEGVDVEIGRLIARALDVEPRFRLVGADETVDDDLRNHVWKGDVIERKVVNVLMHVPYDREFALRNDLAVITGLYMTETLAIAWRRDAFEPNEKPTPAYFRYATVGVETDSIADLYLLGAARGALQQNVRHYPSTAAAMAAMAAGEVPAVMGPRGQLEAALTEGMAVHAPPLPGLARPSWPLGVAVRHTYRALGYAVNDAVRAAVEDGRVAAIFARRGLTYAPPVW</sequence>